<dbReference type="EMBL" id="JAWDIP010000003">
    <property type="protein sequence ID" value="MDY0395406.1"/>
    <property type="molecule type" value="Genomic_DNA"/>
</dbReference>
<protein>
    <submittedName>
        <fullName evidence="2">Uncharacterized protein</fullName>
    </submittedName>
</protein>
<feature type="region of interest" description="Disordered" evidence="1">
    <location>
        <begin position="86"/>
        <end position="116"/>
    </location>
</feature>
<keyword evidence="3" id="KW-1185">Reference proteome</keyword>
<organism evidence="2 3">
    <name type="scientific">Tigheibacillus halophilus</name>
    <dbReference type="NCBI Taxonomy" id="361280"/>
    <lineage>
        <taxon>Bacteria</taxon>
        <taxon>Bacillati</taxon>
        <taxon>Bacillota</taxon>
        <taxon>Bacilli</taxon>
        <taxon>Bacillales</taxon>
        <taxon>Bacillaceae</taxon>
        <taxon>Tigheibacillus</taxon>
    </lineage>
</organism>
<evidence type="ECO:0000313" key="2">
    <source>
        <dbReference type="EMBL" id="MDY0395406.1"/>
    </source>
</evidence>
<evidence type="ECO:0000256" key="1">
    <source>
        <dbReference type="SAM" id="MobiDB-lite"/>
    </source>
</evidence>
<gene>
    <name evidence="2" type="ORF">RWE15_14395</name>
</gene>
<reference evidence="2 3" key="1">
    <citation type="submission" date="2023-10" db="EMBL/GenBank/DDBJ databases">
        <title>Virgibacillus halophilus 5B73C genome.</title>
        <authorList>
            <person name="Miliotis G."/>
            <person name="Sengupta P."/>
            <person name="Hameed A."/>
            <person name="Chuvochina M."/>
            <person name="Mcdonagh F."/>
            <person name="Simpson A.C."/>
            <person name="Singh N.K."/>
            <person name="Rekha P.D."/>
            <person name="Raman K."/>
            <person name="Hugenholtz P."/>
            <person name="Venkateswaran K."/>
        </authorList>
    </citation>
    <scope>NUCLEOTIDE SEQUENCE [LARGE SCALE GENOMIC DNA]</scope>
    <source>
        <strain evidence="2 3">5B73C</strain>
    </source>
</reference>
<evidence type="ECO:0000313" key="3">
    <source>
        <dbReference type="Proteomes" id="UP001281447"/>
    </source>
</evidence>
<name>A0ABU5C7T9_9BACI</name>
<feature type="compositionally biased region" description="Basic and acidic residues" evidence="1">
    <location>
        <begin position="103"/>
        <end position="116"/>
    </location>
</feature>
<comment type="caution">
    <text evidence="2">The sequence shown here is derived from an EMBL/GenBank/DDBJ whole genome shotgun (WGS) entry which is preliminary data.</text>
</comment>
<sequence length="187" mass="20639">MEMKGASHEVEGMIINNFFAVFKGEDNLKNAVVEPDMKANKEGNAVKLDAQKVAENVAEGFRPGLDAAAKSASSLKVRPRRLPLLGSDNRTSFPVSESVGQETDPKEVPEHWKTGIKTDSDGTKRYKCRYWCECGNKGNHYIPVDTPDVQCHECGIYIDVEPATQDINDEGVPARDDYGNFFVGKSN</sequence>
<accession>A0ABU5C7T9</accession>
<proteinExistence type="predicted"/>
<feature type="compositionally biased region" description="Polar residues" evidence="1">
    <location>
        <begin position="88"/>
        <end position="101"/>
    </location>
</feature>
<dbReference type="Proteomes" id="UP001281447">
    <property type="component" value="Unassembled WGS sequence"/>
</dbReference>